<dbReference type="Proteomes" id="UP000044841">
    <property type="component" value="Unassembled WGS sequence"/>
</dbReference>
<feature type="region of interest" description="Disordered" evidence="10">
    <location>
        <begin position="1"/>
        <end position="235"/>
    </location>
</feature>
<keyword evidence="9" id="KW-0863">Zinc-finger</keyword>
<dbReference type="Gene3D" id="3.30.70.270">
    <property type="match status" value="1"/>
</dbReference>
<evidence type="ECO:0000313" key="15">
    <source>
        <dbReference type="Proteomes" id="UP000044841"/>
    </source>
</evidence>
<dbReference type="CDD" id="cd00303">
    <property type="entry name" value="retropepsin_like"/>
    <property type="match status" value="1"/>
</dbReference>
<organism evidence="14 15">
    <name type="scientific">Rhizoctonia solani</name>
    <dbReference type="NCBI Taxonomy" id="456999"/>
    <lineage>
        <taxon>Eukaryota</taxon>
        <taxon>Fungi</taxon>
        <taxon>Dikarya</taxon>
        <taxon>Basidiomycota</taxon>
        <taxon>Agaricomycotina</taxon>
        <taxon>Agaricomycetes</taxon>
        <taxon>Cantharellales</taxon>
        <taxon>Ceratobasidiaceae</taxon>
        <taxon>Rhizoctonia</taxon>
    </lineage>
</organism>
<dbReference type="InterPro" id="IPR000477">
    <property type="entry name" value="RT_dom"/>
</dbReference>
<feature type="domain" description="CCHC-type" evidence="11">
    <location>
        <begin position="743"/>
        <end position="759"/>
    </location>
</feature>
<feature type="compositionally biased region" description="Low complexity" evidence="10">
    <location>
        <begin position="478"/>
        <end position="505"/>
    </location>
</feature>
<dbReference type="Gene3D" id="4.10.60.10">
    <property type="entry name" value="Zinc finger, CCHC-type"/>
    <property type="match status" value="1"/>
</dbReference>
<dbReference type="GO" id="GO:0003964">
    <property type="term" value="F:RNA-directed DNA polymerase activity"/>
    <property type="evidence" value="ECO:0007669"/>
    <property type="project" value="UniProtKB-KW"/>
</dbReference>
<dbReference type="EC" id="2.7.7.49" evidence="1"/>
<dbReference type="PANTHER" id="PTHR37984">
    <property type="entry name" value="PROTEIN CBG26694"/>
    <property type="match status" value="1"/>
</dbReference>
<keyword evidence="15" id="KW-1185">Reference proteome</keyword>
<dbReference type="InterPro" id="IPR043128">
    <property type="entry name" value="Rev_trsase/Diguanyl_cyclase"/>
</dbReference>
<dbReference type="CDD" id="cd01647">
    <property type="entry name" value="RT_LTR"/>
    <property type="match status" value="1"/>
</dbReference>
<dbReference type="FunFam" id="3.30.70.270:FF:000003">
    <property type="entry name" value="Transposon Ty3-G Gag-Pol polyprotein"/>
    <property type="match status" value="1"/>
</dbReference>
<feature type="region of interest" description="Disordered" evidence="10">
    <location>
        <begin position="250"/>
        <end position="269"/>
    </location>
</feature>
<evidence type="ECO:0000256" key="10">
    <source>
        <dbReference type="SAM" id="MobiDB-lite"/>
    </source>
</evidence>
<dbReference type="SUPFAM" id="SSF56672">
    <property type="entry name" value="DNA/RNA polymerases"/>
    <property type="match status" value="1"/>
</dbReference>
<reference evidence="14 15" key="1">
    <citation type="submission" date="2015-07" db="EMBL/GenBank/DDBJ databases">
        <authorList>
            <person name="Noorani M."/>
        </authorList>
    </citation>
    <scope>NUCLEOTIDE SEQUENCE [LARGE SCALE GENOMIC DNA]</scope>
    <source>
        <strain evidence="14">BBA 69670</strain>
    </source>
</reference>
<sequence>MFDRELRSGRVYDQGQPPDYPKRRTRKSQTKDEPEVAQTPETHVSETPVEPGNEVPAEEPAEELLALRGKGKRQSVTWTEDEGVKMSPSAYKALTNRPPPIRRPSKRHSIESTTSRPTTDARDHDDQEACGAINAAVAHGPVEALAEHRGNQIEADSHPPREAPGTPVKTESGLGLELVVDDSPSPDRTRKRPRLSGGGNDTTGSTKDATQSEPDISTWDQEVRRAEGSPSRANTLPDLNVEWYRERWSRSDYMSAPRNESSKRVSDDVESVRVNALIYEVDDNYVFSDGEYEEVVRDLGEQDRVREYLDGLNRNQTSGAGPSGVLRSPSIVDNDDIQSHIYISSDEQSEYTGKGKGKAVDKKKKKKRTKKSRLSLGVAIDDVQPKPDPDEPKRRTSAARNTSRIVNEVPDGFVSGGYAESRYGRSSEQVIGRSSERSTEQPTRSSVRSLRSVSRQYSRRSLSRSEVRQPSENELRRSTATRSHASRGRGNSPAPSESSSSSSDSDSSDEADDSDSGNESDSESDSSDTVTNNTEQEDCILRKIKKLQKINKQLKRKFKRQARSGYKAQAPKTYKGDEPDIEEYDQFLFDYDNWVVETGLSSEEAVQNVSRFLGGKAGRWYMAKIAPNLGKTKYKMKDVYKLMYQYCFPPDFKEKIRKKYEGLTQGDRSVQDFFAHLELYRTRLNDITDLQHGSSNNHTTNRERERSENWKKSKSSGNENRTNHKSNNEMTEAERERHRAEDRCFKCHKVGHMSRNCPSSNVAKPTGAKVNATTIKTTKPESKIRASSVMLKELDRLHDLRDKIEAKAAKVDVGSVQIHSLRSIKKPVESQGYIERNALKVKDNTRLVPQTVVVRAKLNGAIIRALLDSGSQADILSTTIVDQLKIDRVALTKPLQLQLAISGSKSMVNYGAQANLQYQAINEDRDFDVGNLDGFNPTGVVIGSVKPLPLEGEDVLRINSVSADVVESRITPLPPFRKINHRIPLIDPNLIYKFRPSKCPEKLRPLFDNKACEYLESGRWELTTGSNAIPMLFLVKKSDDGSVAIRTVLDKREQNDNTVKLASPLPLTKDVMLNVSRYPFKSVIDGKDAYEQIRVEEEDVPKTLFHTPMGTMVSLVMQQGDCNAGATYQSLMNHLFQAYLGVFMYVYLDDIVIFSNTVEEHVKHIRIVLSVLRHEKFYLSPKKMQFFAKELKLLGHIIDEKGIRMDYHKVDSIEKWKTPTTKEQVASYIALDYKDNAPPVYLITDASLTGASGVISQGNNWKESNIVQFWSGKFNPAQQNYPVHDREALAIIQSLKKFEHLLQGIPFEILTDHRALEHLVTRKKLSGRQVRWLDVLSKFHFKIRYIEGSENILADGLSRMYSAEDNGVERAISEYVDESDSEIENGKNPKDIGKFTIPVLVGVAAAVAQESGVNSSMVRRNPARN</sequence>
<feature type="compositionally biased region" description="Basic and acidic residues" evidence="10">
    <location>
        <begin position="145"/>
        <end position="161"/>
    </location>
</feature>
<dbReference type="SUPFAM" id="SSF57756">
    <property type="entry name" value="Retrovirus zinc finger-like domains"/>
    <property type="match status" value="1"/>
</dbReference>
<dbReference type="GO" id="GO:0008270">
    <property type="term" value="F:zinc ion binding"/>
    <property type="evidence" value="ECO:0007669"/>
    <property type="project" value="UniProtKB-KW"/>
</dbReference>
<feature type="compositionally biased region" description="Basic and acidic residues" evidence="10">
    <location>
        <begin position="463"/>
        <end position="477"/>
    </location>
</feature>
<dbReference type="InterPro" id="IPR041373">
    <property type="entry name" value="RT_RNaseH"/>
</dbReference>
<keyword evidence="9" id="KW-0479">Metal-binding</keyword>
<evidence type="ECO:0000256" key="3">
    <source>
        <dbReference type="ARBA" id="ARBA00022679"/>
    </source>
</evidence>
<dbReference type="GO" id="GO:0003676">
    <property type="term" value="F:nucleic acid binding"/>
    <property type="evidence" value="ECO:0007669"/>
    <property type="project" value="InterPro"/>
</dbReference>
<dbReference type="InterPro" id="IPR021109">
    <property type="entry name" value="Peptidase_aspartic_dom_sf"/>
</dbReference>
<proteinExistence type="predicted"/>
<keyword evidence="4" id="KW-0548">Nucleotidyltransferase</keyword>
<dbReference type="Gene3D" id="3.10.10.10">
    <property type="entry name" value="HIV Type 1 Reverse Transcriptase, subunit A, domain 1"/>
    <property type="match status" value="1"/>
</dbReference>
<evidence type="ECO:0000256" key="6">
    <source>
        <dbReference type="ARBA" id="ARBA00022759"/>
    </source>
</evidence>
<dbReference type="InterPro" id="IPR001878">
    <property type="entry name" value="Znf_CCHC"/>
</dbReference>
<keyword evidence="7" id="KW-0378">Hydrolase</keyword>
<name>A0A0K6G8S3_9AGAM</name>
<dbReference type="PANTHER" id="PTHR37984:SF5">
    <property type="entry name" value="PROTEIN NYNRIN-LIKE"/>
    <property type="match status" value="1"/>
</dbReference>
<dbReference type="GO" id="GO:0006397">
    <property type="term" value="P:mRNA processing"/>
    <property type="evidence" value="ECO:0007669"/>
    <property type="project" value="UniProtKB-KW"/>
</dbReference>
<dbReference type="Pfam" id="PF00078">
    <property type="entry name" value="RVT_1"/>
    <property type="match status" value="1"/>
</dbReference>
<evidence type="ECO:0000256" key="1">
    <source>
        <dbReference type="ARBA" id="ARBA00012493"/>
    </source>
</evidence>
<evidence type="ECO:0000259" key="11">
    <source>
        <dbReference type="PROSITE" id="PS50158"/>
    </source>
</evidence>
<feature type="domain" description="Reverse transcriptase" evidence="13">
    <location>
        <begin position="1016"/>
        <end position="1198"/>
    </location>
</feature>
<dbReference type="InterPro" id="IPR036875">
    <property type="entry name" value="Znf_CCHC_sf"/>
</dbReference>
<dbReference type="InterPro" id="IPR001995">
    <property type="entry name" value="Peptidase_A2_cat"/>
</dbReference>
<dbReference type="InterPro" id="IPR043502">
    <property type="entry name" value="DNA/RNA_pol_sf"/>
</dbReference>
<gene>
    <name evidence="14" type="ORF">RSOLAG22IIIB_11551</name>
</gene>
<feature type="compositionally biased region" description="Basic and acidic residues" evidence="10">
    <location>
        <begin position="1"/>
        <end position="10"/>
    </location>
</feature>
<keyword evidence="5" id="KW-0540">Nuclease</keyword>
<feature type="compositionally biased region" description="Acidic residues" evidence="10">
    <location>
        <begin position="506"/>
        <end position="526"/>
    </location>
</feature>
<feature type="region of interest" description="Disordered" evidence="10">
    <location>
        <begin position="558"/>
        <end position="577"/>
    </location>
</feature>
<feature type="compositionally biased region" description="Basic and acidic residues" evidence="10">
    <location>
        <begin position="700"/>
        <end position="711"/>
    </location>
</feature>
<evidence type="ECO:0000313" key="14">
    <source>
        <dbReference type="EMBL" id="CUA74881.1"/>
    </source>
</evidence>
<dbReference type="InterPro" id="IPR050951">
    <property type="entry name" value="Retrovirus_Pol_polyprotein"/>
</dbReference>
<dbReference type="Pfam" id="PF17917">
    <property type="entry name" value="RT_RNaseH"/>
    <property type="match status" value="1"/>
</dbReference>
<keyword evidence="9" id="KW-0862">Zinc</keyword>
<feature type="region of interest" description="Disordered" evidence="10">
    <location>
        <begin position="346"/>
        <end position="534"/>
    </location>
</feature>
<evidence type="ECO:0000259" key="12">
    <source>
        <dbReference type="PROSITE" id="PS50175"/>
    </source>
</evidence>
<feature type="compositionally biased region" description="Polar residues" evidence="10">
    <location>
        <begin position="202"/>
        <end position="220"/>
    </location>
</feature>
<evidence type="ECO:0000256" key="5">
    <source>
        <dbReference type="ARBA" id="ARBA00022722"/>
    </source>
</evidence>
<evidence type="ECO:0000259" key="13">
    <source>
        <dbReference type="PROSITE" id="PS50878"/>
    </source>
</evidence>
<evidence type="ECO:0000256" key="4">
    <source>
        <dbReference type="ARBA" id="ARBA00022695"/>
    </source>
</evidence>
<protein>
    <recommendedName>
        <fullName evidence="1">RNA-directed DNA polymerase</fullName>
        <ecNumber evidence="1">2.7.7.49</ecNumber>
    </recommendedName>
</protein>
<evidence type="ECO:0000256" key="7">
    <source>
        <dbReference type="ARBA" id="ARBA00022801"/>
    </source>
</evidence>
<dbReference type="Gene3D" id="2.40.70.10">
    <property type="entry name" value="Acid Proteases"/>
    <property type="match status" value="1"/>
</dbReference>
<dbReference type="GO" id="GO:0006508">
    <property type="term" value="P:proteolysis"/>
    <property type="evidence" value="ECO:0007669"/>
    <property type="project" value="InterPro"/>
</dbReference>
<evidence type="ECO:0000256" key="8">
    <source>
        <dbReference type="ARBA" id="ARBA00022918"/>
    </source>
</evidence>
<keyword evidence="8" id="KW-0695">RNA-directed DNA polymerase</keyword>
<evidence type="ECO:0000256" key="2">
    <source>
        <dbReference type="ARBA" id="ARBA00022664"/>
    </source>
</evidence>
<dbReference type="GO" id="GO:0004190">
    <property type="term" value="F:aspartic-type endopeptidase activity"/>
    <property type="evidence" value="ECO:0007669"/>
    <property type="project" value="InterPro"/>
</dbReference>
<feature type="compositionally biased region" description="Basic and acidic residues" evidence="10">
    <location>
        <begin position="383"/>
        <end position="394"/>
    </location>
</feature>
<accession>A0A0K6G8S3</accession>
<feature type="compositionally biased region" description="Low complexity" evidence="10">
    <location>
        <begin position="444"/>
        <end position="456"/>
    </location>
</feature>
<dbReference type="CDD" id="cd09274">
    <property type="entry name" value="RNase_HI_RT_Ty3"/>
    <property type="match status" value="1"/>
</dbReference>
<dbReference type="SMART" id="SM00343">
    <property type="entry name" value="ZnF_C2HC"/>
    <property type="match status" value="1"/>
</dbReference>
<dbReference type="PROSITE" id="PS50878">
    <property type="entry name" value="RT_POL"/>
    <property type="match status" value="1"/>
</dbReference>
<feature type="compositionally biased region" description="Basic residues" evidence="10">
    <location>
        <begin position="355"/>
        <end position="373"/>
    </location>
</feature>
<keyword evidence="6" id="KW-0255">Endonuclease</keyword>
<dbReference type="GO" id="GO:0004519">
    <property type="term" value="F:endonuclease activity"/>
    <property type="evidence" value="ECO:0007669"/>
    <property type="project" value="UniProtKB-KW"/>
</dbReference>
<evidence type="ECO:0000256" key="9">
    <source>
        <dbReference type="PROSITE-ProRule" id="PRU00047"/>
    </source>
</evidence>
<dbReference type="PROSITE" id="PS50158">
    <property type="entry name" value="ZF_CCHC"/>
    <property type="match status" value="1"/>
</dbReference>
<feature type="region of interest" description="Disordered" evidence="10">
    <location>
        <begin position="689"/>
        <end position="735"/>
    </location>
</feature>
<dbReference type="PROSITE" id="PS50175">
    <property type="entry name" value="ASP_PROT_RETROV"/>
    <property type="match status" value="1"/>
</dbReference>
<keyword evidence="3" id="KW-0808">Transferase</keyword>
<feature type="compositionally biased region" description="Basic and acidic residues" evidence="10">
    <location>
        <begin position="260"/>
        <end position="269"/>
    </location>
</feature>
<dbReference type="EMBL" id="CYGV01001506">
    <property type="protein sequence ID" value="CUA74881.1"/>
    <property type="molecule type" value="Genomic_DNA"/>
</dbReference>
<keyword evidence="2" id="KW-0507">mRNA processing</keyword>
<feature type="domain" description="Peptidase A2" evidence="12">
    <location>
        <begin position="863"/>
        <end position="955"/>
    </location>
</feature>